<dbReference type="Gene3D" id="2.40.30.170">
    <property type="match status" value="1"/>
</dbReference>
<dbReference type="EMBL" id="FMZQ01000001">
    <property type="protein sequence ID" value="SDC13634.1"/>
    <property type="molecule type" value="Genomic_DNA"/>
</dbReference>
<name>A0A1G6J436_9GAMM</name>
<protein>
    <submittedName>
        <fullName evidence="2">HlyD family secretion protein</fullName>
    </submittedName>
</protein>
<dbReference type="Gene3D" id="1.10.287.470">
    <property type="entry name" value="Helix hairpin bin"/>
    <property type="match status" value="1"/>
</dbReference>
<dbReference type="GO" id="GO:0005886">
    <property type="term" value="C:plasma membrane"/>
    <property type="evidence" value="ECO:0007669"/>
    <property type="project" value="TreeGrafter"/>
</dbReference>
<dbReference type="FunFam" id="2.40.50.100:FF:000077">
    <property type="entry name" value="Glycoside hydrolase family 43"/>
    <property type="match status" value="1"/>
</dbReference>
<dbReference type="PANTHER" id="PTHR30438">
    <property type="entry name" value="36 KDA ANTIGEN-RELATED"/>
    <property type="match status" value="1"/>
</dbReference>
<accession>A0A1G6J436</accession>
<dbReference type="FunFam" id="2.40.30.170:FF:000013">
    <property type="entry name" value="Glycoside hydrolase family 43"/>
    <property type="match status" value="1"/>
</dbReference>
<dbReference type="Proteomes" id="UP000199467">
    <property type="component" value="Unassembled WGS sequence"/>
</dbReference>
<proteinExistence type="predicted"/>
<keyword evidence="3" id="KW-1185">Reference proteome</keyword>
<gene>
    <name evidence="2" type="ORF">SAMN05216576_101547</name>
</gene>
<dbReference type="Pfam" id="PF25876">
    <property type="entry name" value="HH_MFP_RND"/>
    <property type="match status" value="1"/>
</dbReference>
<organism evidence="2 3">
    <name type="scientific">Ectopseudomonas chengduensis</name>
    <dbReference type="NCBI Taxonomy" id="489632"/>
    <lineage>
        <taxon>Bacteria</taxon>
        <taxon>Pseudomonadati</taxon>
        <taxon>Pseudomonadota</taxon>
        <taxon>Gammaproteobacteria</taxon>
        <taxon>Pseudomonadales</taxon>
        <taxon>Pseudomonadaceae</taxon>
        <taxon>Ectopseudomonas</taxon>
    </lineage>
</organism>
<dbReference type="InterPro" id="IPR058624">
    <property type="entry name" value="MdtA-like_HH"/>
</dbReference>
<dbReference type="RefSeq" id="WP_017678352.1">
    <property type="nucleotide sequence ID" value="NZ_FMZQ01000001.1"/>
</dbReference>
<reference evidence="3" key="1">
    <citation type="submission" date="2016-10" db="EMBL/GenBank/DDBJ databases">
        <authorList>
            <person name="Varghese N."/>
            <person name="Submissions S."/>
        </authorList>
    </citation>
    <scope>NUCLEOTIDE SEQUENCE [LARGE SCALE GENOMIC DNA]</scope>
    <source>
        <strain evidence="3">DSM 26382</strain>
    </source>
</reference>
<evidence type="ECO:0000259" key="1">
    <source>
        <dbReference type="Pfam" id="PF25876"/>
    </source>
</evidence>
<sequence length="363" mass="39243">MGRYREAEMTNAKRRLPYLFAASLALLAAAAWWQLRPAGLGEGFASGNGRIEATEVDVATKLAGRVASIEVDEGDFVEPGQILARMDTQVLEAQLAQARAQLRQAENGQITAASQISLRQSEKLAAEAVVHQRQAELDAARKRHARSATLVKRNALPQQTLDDDLARLQSAEAALAAARAQVSSAEAGIAAAQSQAIEAQSATEAARASVERLQVDIDDSQLKAPRAGRVQYRVTQPGEVLGAGGKLLNLVDLTDVYMTFFLPERQAGRVALGSEVRLVIDAAPQYVIPAKVSYVASVAQFTPKTVETASEREKLMFRVKARIDPELLSKHLQQVKTGVPGMAYLRLDPEAEWPAHLAIKVPQ</sequence>
<evidence type="ECO:0000313" key="3">
    <source>
        <dbReference type="Proteomes" id="UP000199467"/>
    </source>
</evidence>
<dbReference type="Gene3D" id="2.40.50.100">
    <property type="match status" value="1"/>
</dbReference>
<dbReference type="SUPFAM" id="SSF111369">
    <property type="entry name" value="HlyD-like secretion proteins"/>
    <property type="match status" value="3"/>
</dbReference>
<evidence type="ECO:0000313" key="2">
    <source>
        <dbReference type="EMBL" id="SDC13634.1"/>
    </source>
</evidence>
<feature type="domain" description="Multidrug resistance protein MdtA-like alpha-helical hairpin" evidence="1">
    <location>
        <begin position="125"/>
        <end position="186"/>
    </location>
</feature>
<dbReference type="AlphaFoldDB" id="A0A1G6J436"/>
<dbReference type="PANTHER" id="PTHR30438:SF2">
    <property type="entry name" value="MEMBRANE PROTEIN"/>
    <property type="match status" value="1"/>
</dbReference>